<organism evidence="1 2">
    <name type="scientific">Portunus trituberculatus</name>
    <name type="common">Swimming crab</name>
    <name type="synonym">Neptunus trituberculatus</name>
    <dbReference type="NCBI Taxonomy" id="210409"/>
    <lineage>
        <taxon>Eukaryota</taxon>
        <taxon>Metazoa</taxon>
        <taxon>Ecdysozoa</taxon>
        <taxon>Arthropoda</taxon>
        <taxon>Crustacea</taxon>
        <taxon>Multicrustacea</taxon>
        <taxon>Malacostraca</taxon>
        <taxon>Eumalacostraca</taxon>
        <taxon>Eucarida</taxon>
        <taxon>Decapoda</taxon>
        <taxon>Pleocyemata</taxon>
        <taxon>Brachyura</taxon>
        <taxon>Eubrachyura</taxon>
        <taxon>Portunoidea</taxon>
        <taxon>Portunidae</taxon>
        <taxon>Portuninae</taxon>
        <taxon>Portunus</taxon>
    </lineage>
</organism>
<comment type="caution">
    <text evidence="1">The sequence shown here is derived from an EMBL/GenBank/DDBJ whole genome shotgun (WGS) entry which is preliminary data.</text>
</comment>
<name>A0A5B7HMB8_PORTR</name>
<evidence type="ECO:0000313" key="1">
    <source>
        <dbReference type="EMBL" id="MPC71076.1"/>
    </source>
</evidence>
<gene>
    <name evidence="1" type="ORF">E2C01_065345</name>
</gene>
<protein>
    <submittedName>
        <fullName evidence="1">Uncharacterized protein</fullName>
    </submittedName>
</protein>
<reference evidence="1 2" key="1">
    <citation type="submission" date="2019-05" db="EMBL/GenBank/DDBJ databases">
        <title>Another draft genome of Portunus trituberculatus and its Hox gene families provides insights of decapod evolution.</title>
        <authorList>
            <person name="Jeong J.-H."/>
            <person name="Song I."/>
            <person name="Kim S."/>
            <person name="Choi T."/>
            <person name="Kim D."/>
            <person name="Ryu S."/>
            <person name="Kim W."/>
        </authorList>
    </citation>
    <scope>NUCLEOTIDE SEQUENCE [LARGE SCALE GENOMIC DNA]</scope>
    <source>
        <tissue evidence="1">Muscle</tissue>
    </source>
</reference>
<sequence length="11" mass="1100">MSSAHHSSSGL</sequence>
<accession>A0A5B7HMB8</accession>
<proteinExistence type="predicted"/>
<keyword evidence="2" id="KW-1185">Reference proteome</keyword>
<dbReference type="EMBL" id="VSRR010032252">
    <property type="protein sequence ID" value="MPC71076.1"/>
    <property type="molecule type" value="Genomic_DNA"/>
</dbReference>
<dbReference type="Proteomes" id="UP000324222">
    <property type="component" value="Unassembled WGS sequence"/>
</dbReference>
<evidence type="ECO:0000313" key="2">
    <source>
        <dbReference type="Proteomes" id="UP000324222"/>
    </source>
</evidence>